<accession>A0AAW0WBJ3</accession>
<name>A0AAW0WBJ3_CHEQU</name>
<dbReference type="Gene3D" id="2.40.128.20">
    <property type="match status" value="1"/>
</dbReference>
<dbReference type="Pfam" id="PF14651">
    <property type="entry name" value="Lipocalin_7"/>
    <property type="match status" value="1"/>
</dbReference>
<dbReference type="SUPFAM" id="SSF50814">
    <property type="entry name" value="Lipocalins"/>
    <property type="match status" value="1"/>
</dbReference>
<evidence type="ECO:0000313" key="1">
    <source>
        <dbReference type="EMBL" id="KAK8728966.1"/>
    </source>
</evidence>
<dbReference type="Proteomes" id="UP001445076">
    <property type="component" value="Unassembled WGS sequence"/>
</dbReference>
<protein>
    <submittedName>
        <fullName evidence="1">Uncharacterized protein</fullName>
    </submittedName>
</protein>
<reference evidence="1 2" key="1">
    <citation type="journal article" date="2024" name="BMC Genomics">
        <title>Genome assembly of redclaw crayfish (Cherax quadricarinatus) provides insights into its immune adaptation and hypoxia tolerance.</title>
        <authorList>
            <person name="Liu Z."/>
            <person name="Zheng J."/>
            <person name="Li H."/>
            <person name="Fang K."/>
            <person name="Wang S."/>
            <person name="He J."/>
            <person name="Zhou D."/>
            <person name="Weng S."/>
            <person name="Chi M."/>
            <person name="Gu Z."/>
            <person name="He J."/>
            <person name="Li F."/>
            <person name="Wang M."/>
        </authorList>
    </citation>
    <scope>NUCLEOTIDE SEQUENCE [LARGE SCALE GENOMIC DNA]</scope>
    <source>
        <strain evidence="1">ZL_2023a</strain>
    </source>
</reference>
<dbReference type="EMBL" id="JARKIK010000069">
    <property type="protein sequence ID" value="KAK8728966.1"/>
    <property type="molecule type" value="Genomic_DNA"/>
</dbReference>
<comment type="caution">
    <text evidence="1">The sequence shown here is derived from an EMBL/GenBank/DDBJ whole genome shotgun (WGS) entry which is preliminary data.</text>
</comment>
<dbReference type="GO" id="GO:0008289">
    <property type="term" value="F:lipid binding"/>
    <property type="evidence" value="ECO:0007669"/>
    <property type="project" value="InterPro"/>
</dbReference>
<sequence>MSIAGTYVHSSNELYSEWLTALGVPADSLAKLVAAKPTLEVSQSGNQIVVKTTAGDKNFTNTIKLGEDSKAELPGGIEYTVNMTKSGSSLEGTWTMGGKTGKATVTFTDSGVTQTMALGDVTAKRVYTRQ</sequence>
<dbReference type="AlphaFoldDB" id="A0AAW0WBJ3"/>
<gene>
    <name evidence="1" type="ORF">OTU49_008903</name>
</gene>
<organism evidence="1 2">
    <name type="scientific">Cherax quadricarinatus</name>
    <name type="common">Australian red claw crayfish</name>
    <dbReference type="NCBI Taxonomy" id="27406"/>
    <lineage>
        <taxon>Eukaryota</taxon>
        <taxon>Metazoa</taxon>
        <taxon>Ecdysozoa</taxon>
        <taxon>Arthropoda</taxon>
        <taxon>Crustacea</taxon>
        <taxon>Multicrustacea</taxon>
        <taxon>Malacostraca</taxon>
        <taxon>Eumalacostraca</taxon>
        <taxon>Eucarida</taxon>
        <taxon>Decapoda</taxon>
        <taxon>Pleocyemata</taxon>
        <taxon>Astacidea</taxon>
        <taxon>Parastacoidea</taxon>
        <taxon>Parastacidae</taxon>
        <taxon>Cherax</taxon>
    </lineage>
</organism>
<dbReference type="PRINTS" id="PR00178">
    <property type="entry name" value="FATTYACIDBP"/>
</dbReference>
<evidence type="ECO:0000313" key="2">
    <source>
        <dbReference type="Proteomes" id="UP001445076"/>
    </source>
</evidence>
<keyword evidence="2" id="KW-1185">Reference proteome</keyword>
<proteinExistence type="predicted"/>
<dbReference type="InterPro" id="IPR000463">
    <property type="entry name" value="Fatty_acid-bd"/>
</dbReference>
<dbReference type="InterPro" id="IPR012674">
    <property type="entry name" value="Calycin"/>
</dbReference>